<name>A0A1I0T7A4_9SPHI</name>
<keyword evidence="2" id="KW-1185">Reference proteome</keyword>
<dbReference type="EMBL" id="FOJM01000006">
    <property type="protein sequence ID" value="SFA47642.1"/>
    <property type="molecule type" value="Genomic_DNA"/>
</dbReference>
<gene>
    <name evidence="1" type="ORF">SAMN04488511_106277</name>
</gene>
<dbReference type="Proteomes" id="UP000198836">
    <property type="component" value="Unassembled WGS sequence"/>
</dbReference>
<dbReference type="AlphaFoldDB" id="A0A1I0T7A4"/>
<proteinExistence type="predicted"/>
<sequence>MTVEFNGNKSRRGIVIARRNDEAILQLSLVASALRLLRASQ</sequence>
<accession>A0A1I0T7A4</accession>
<evidence type="ECO:0000313" key="2">
    <source>
        <dbReference type="Proteomes" id="UP000198836"/>
    </source>
</evidence>
<organism evidence="1 2">
    <name type="scientific">Pedobacter suwonensis</name>
    <dbReference type="NCBI Taxonomy" id="332999"/>
    <lineage>
        <taxon>Bacteria</taxon>
        <taxon>Pseudomonadati</taxon>
        <taxon>Bacteroidota</taxon>
        <taxon>Sphingobacteriia</taxon>
        <taxon>Sphingobacteriales</taxon>
        <taxon>Sphingobacteriaceae</taxon>
        <taxon>Pedobacter</taxon>
    </lineage>
</organism>
<protein>
    <submittedName>
        <fullName evidence="1">Uncharacterized protein</fullName>
    </submittedName>
</protein>
<reference evidence="2" key="1">
    <citation type="submission" date="2016-10" db="EMBL/GenBank/DDBJ databases">
        <authorList>
            <person name="Varghese N."/>
            <person name="Submissions S."/>
        </authorList>
    </citation>
    <scope>NUCLEOTIDE SEQUENCE [LARGE SCALE GENOMIC DNA]</scope>
    <source>
        <strain evidence="2">DSM 18130</strain>
    </source>
</reference>
<evidence type="ECO:0000313" key="1">
    <source>
        <dbReference type="EMBL" id="SFA47642.1"/>
    </source>
</evidence>